<dbReference type="InterPro" id="IPR040423">
    <property type="entry name" value="PEA_transferase"/>
</dbReference>
<dbReference type="Pfam" id="PF08019">
    <property type="entry name" value="EptA_B_N"/>
    <property type="match status" value="1"/>
</dbReference>
<reference evidence="11 12" key="1">
    <citation type="submission" date="2017-09" db="EMBL/GenBank/DDBJ databases">
        <title>Biodiversity and function of Thalassospira species in the particle-attached aromatic-hydrocarbon-degrading consortia from the surface seawater of the South China Sea.</title>
        <authorList>
            <person name="Dong C."/>
            <person name="Liu R."/>
            <person name="Shao Z."/>
        </authorList>
    </citation>
    <scope>NUCLEOTIDE SEQUENCE [LARGE SCALE GENOMIC DNA]</scope>
    <source>
        <strain evidence="11 12">CSC1P2</strain>
    </source>
</reference>
<feature type="domain" description="Phosphoethanolamine transferase N-terminal" evidence="10">
    <location>
        <begin position="63"/>
        <end position="214"/>
    </location>
</feature>
<feature type="transmembrane region" description="Helical" evidence="8">
    <location>
        <begin position="20"/>
        <end position="41"/>
    </location>
</feature>
<dbReference type="InterPro" id="IPR000917">
    <property type="entry name" value="Sulfatase_N"/>
</dbReference>
<feature type="transmembrane region" description="Helical" evidence="8">
    <location>
        <begin position="158"/>
        <end position="180"/>
    </location>
</feature>
<comment type="subcellular location">
    <subcellularLocation>
        <location evidence="1">Cell inner membrane</location>
        <topology evidence="1">Multi-pass membrane protein</topology>
    </subcellularLocation>
</comment>
<dbReference type="InterPro" id="IPR017850">
    <property type="entry name" value="Alkaline_phosphatase_core_sf"/>
</dbReference>
<evidence type="ECO:0000259" key="9">
    <source>
        <dbReference type="Pfam" id="PF00884"/>
    </source>
</evidence>
<keyword evidence="5 8" id="KW-0812">Transmembrane</keyword>
<dbReference type="GO" id="GO:0005886">
    <property type="term" value="C:plasma membrane"/>
    <property type="evidence" value="ECO:0007669"/>
    <property type="project" value="UniProtKB-SubCell"/>
</dbReference>
<evidence type="ECO:0000256" key="4">
    <source>
        <dbReference type="ARBA" id="ARBA00022679"/>
    </source>
</evidence>
<keyword evidence="6 8" id="KW-1133">Transmembrane helix</keyword>
<dbReference type="PANTHER" id="PTHR30443:SF0">
    <property type="entry name" value="PHOSPHOETHANOLAMINE TRANSFERASE EPTA"/>
    <property type="match status" value="1"/>
</dbReference>
<dbReference type="GO" id="GO:0009244">
    <property type="term" value="P:lipopolysaccharide core region biosynthetic process"/>
    <property type="evidence" value="ECO:0007669"/>
    <property type="project" value="TreeGrafter"/>
</dbReference>
<feature type="transmembrane region" description="Helical" evidence="8">
    <location>
        <begin position="123"/>
        <end position="146"/>
    </location>
</feature>
<evidence type="ECO:0000259" key="10">
    <source>
        <dbReference type="Pfam" id="PF08019"/>
    </source>
</evidence>
<feature type="domain" description="Sulfatase N-terminal" evidence="9">
    <location>
        <begin position="240"/>
        <end position="531"/>
    </location>
</feature>
<dbReference type="EMBL" id="NWTK01000009">
    <property type="protein sequence ID" value="PKR53458.1"/>
    <property type="molecule type" value="Genomic_DNA"/>
</dbReference>
<evidence type="ECO:0000256" key="6">
    <source>
        <dbReference type="ARBA" id="ARBA00022989"/>
    </source>
</evidence>
<keyword evidence="7 8" id="KW-0472">Membrane</keyword>
<evidence type="ECO:0000256" key="5">
    <source>
        <dbReference type="ARBA" id="ARBA00022692"/>
    </source>
</evidence>
<evidence type="ECO:0000256" key="7">
    <source>
        <dbReference type="ARBA" id="ARBA00023136"/>
    </source>
</evidence>
<name>A0A2N3KSB3_9PROT</name>
<dbReference type="RefSeq" id="WP_101268070.1">
    <property type="nucleotide sequence ID" value="NZ_NWTK01000009.1"/>
</dbReference>
<dbReference type="SUPFAM" id="SSF53649">
    <property type="entry name" value="Alkaline phosphatase-like"/>
    <property type="match status" value="1"/>
</dbReference>
<keyword evidence="2" id="KW-1003">Cell membrane</keyword>
<dbReference type="PANTHER" id="PTHR30443">
    <property type="entry name" value="INNER MEMBRANE PROTEIN"/>
    <property type="match status" value="1"/>
</dbReference>
<dbReference type="InterPro" id="IPR058130">
    <property type="entry name" value="PEA_transf_C"/>
</dbReference>
<dbReference type="CDD" id="cd16017">
    <property type="entry name" value="LptA"/>
    <property type="match status" value="1"/>
</dbReference>
<proteinExistence type="predicted"/>
<evidence type="ECO:0000313" key="12">
    <source>
        <dbReference type="Proteomes" id="UP000233597"/>
    </source>
</evidence>
<sequence>MNFSSWRKNLRFPAIDYRIALIVTVLYFTATFNWVLLRHFYSILSQMDEYDPIFAATAPFVVILALTLVFVPFSFKYLLKPALVFFIVTGAVANYAMQHYGIVFDRAMFTNFAETYPAEALSYVSGSSVMWIFLTGILPAILLIAVPLKYPKTIFAGLAQRLVILTVVLAVTGLLGAGYFKNYASVGRNNKILGKEAMPFNYVVAGIQYGKMQYKAHFIPFQKIGEDAKRQPSFGKPNLVFLVIGETARAENVALDGYKRDTSPFTRDIPGLVSFQNVSSCGTATAISVPCMFSDMTHANFDGSHAAKRENLLDIVARTGVSVFWKENDGGCKGVCDRVPNIELSPDMYPDLCNGHSCLDAAMLEDIDPEMAAMKAGDKLMVFHIIGSHGPTYYQRYPDGFRAFTPDCPRSDIENCSSEELVNSYDNSIRYTDYIISQMIAKLQSLSSDYNTSLLYISDHGESLGENGLYLHGAPYVFAPSQQTHVPMFMWMAKQTAESKNIDTSCVSDTAQNDAYSQDNLFSTVLGLFDVSTSLYQADHDILAKCETPGTHTASNNPAQPIVQ</sequence>
<dbReference type="Gene3D" id="3.40.720.10">
    <property type="entry name" value="Alkaline Phosphatase, subunit A"/>
    <property type="match status" value="1"/>
</dbReference>
<gene>
    <name evidence="11" type="ORF">COO20_14410</name>
</gene>
<dbReference type="Pfam" id="PF00884">
    <property type="entry name" value="Sulfatase"/>
    <property type="match status" value="1"/>
</dbReference>
<dbReference type="AlphaFoldDB" id="A0A2N3KSB3"/>
<evidence type="ECO:0000256" key="8">
    <source>
        <dbReference type="SAM" id="Phobius"/>
    </source>
</evidence>
<dbReference type="Proteomes" id="UP000233597">
    <property type="component" value="Unassembled WGS sequence"/>
</dbReference>
<keyword evidence="4 11" id="KW-0808">Transferase</keyword>
<dbReference type="InterPro" id="IPR012549">
    <property type="entry name" value="EptA-like_N"/>
</dbReference>
<organism evidence="11 12">
    <name type="scientific">Thalassospira marina</name>
    <dbReference type="NCBI Taxonomy" id="2048283"/>
    <lineage>
        <taxon>Bacteria</taxon>
        <taxon>Pseudomonadati</taxon>
        <taxon>Pseudomonadota</taxon>
        <taxon>Alphaproteobacteria</taxon>
        <taxon>Rhodospirillales</taxon>
        <taxon>Thalassospiraceae</taxon>
        <taxon>Thalassospira</taxon>
    </lineage>
</organism>
<evidence type="ECO:0000313" key="11">
    <source>
        <dbReference type="EMBL" id="PKR53458.1"/>
    </source>
</evidence>
<protein>
    <submittedName>
        <fullName evidence="11">Phosphoethanolamine transferase</fullName>
    </submittedName>
</protein>
<feature type="transmembrane region" description="Helical" evidence="8">
    <location>
        <begin position="82"/>
        <end position="103"/>
    </location>
</feature>
<evidence type="ECO:0000256" key="3">
    <source>
        <dbReference type="ARBA" id="ARBA00022519"/>
    </source>
</evidence>
<dbReference type="OrthoDB" id="9786870at2"/>
<feature type="transmembrane region" description="Helical" evidence="8">
    <location>
        <begin position="53"/>
        <end position="75"/>
    </location>
</feature>
<dbReference type="GO" id="GO:0016776">
    <property type="term" value="F:phosphotransferase activity, phosphate group as acceptor"/>
    <property type="evidence" value="ECO:0007669"/>
    <property type="project" value="TreeGrafter"/>
</dbReference>
<accession>A0A2N3KSB3</accession>
<evidence type="ECO:0000256" key="1">
    <source>
        <dbReference type="ARBA" id="ARBA00004429"/>
    </source>
</evidence>
<comment type="caution">
    <text evidence="11">The sequence shown here is derived from an EMBL/GenBank/DDBJ whole genome shotgun (WGS) entry which is preliminary data.</text>
</comment>
<evidence type="ECO:0000256" key="2">
    <source>
        <dbReference type="ARBA" id="ARBA00022475"/>
    </source>
</evidence>
<dbReference type="NCBIfam" id="NF028537">
    <property type="entry name" value="P_eth_NH2_trans"/>
    <property type="match status" value="1"/>
</dbReference>
<keyword evidence="3" id="KW-0997">Cell inner membrane</keyword>